<name>A0A9K3CPC1_9EUKA</name>
<evidence type="ECO:0000313" key="3">
    <source>
        <dbReference type="EMBL" id="GIQ80881.1"/>
    </source>
</evidence>
<feature type="coiled-coil region" evidence="1">
    <location>
        <begin position="160"/>
        <end position="261"/>
    </location>
</feature>
<comment type="caution">
    <text evidence="3">The sequence shown here is derived from an EMBL/GenBank/DDBJ whole genome shotgun (WGS) entry which is preliminary data.</text>
</comment>
<accession>A0A9K3CPC1</accession>
<keyword evidence="1" id="KW-0175">Coiled coil</keyword>
<evidence type="ECO:0000256" key="1">
    <source>
        <dbReference type="SAM" id="Coils"/>
    </source>
</evidence>
<feature type="region of interest" description="Disordered" evidence="2">
    <location>
        <begin position="1"/>
        <end position="34"/>
    </location>
</feature>
<evidence type="ECO:0000313" key="4">
    <source>
        <dbReference type="Proteomes" id="UP000265618"/>
    </source>
</evidence>
<sequence>MRFFQSFRGAVPNGDEPYDESETYTWTDQTEERGERERDALLDVHPIQGGHSGYTYVPAAGFDDAPPHVSLSPSDDIPVIPTTCELAVAYSQGSLAPDLNSECTVRPVYLYGDSPTNGSATDQAVLTAICISRQYQVDNHKLQGTVETLRWMVHERDVSLQQWSDAAEKAEEEVTEIKRREAASTTALSKATRDLEGKEAELAAAQETIRRLEREAEEREREVRKRKADNAAAMEHLQSQLAASERERVAAEEKLVDYLARQRARKAKRQQALRVANRVLVPLAWNIS</sequence>
<reference evidence="3 4" key="1">
    <citation type="journal article" date="2018" name="PLoS ONE">
        <title>The draft genome of Kipferlia bialata reveals reductive genome evolution in fornicate parasites.</title>
        <authorList>
            <person name="Tanifuji G."/>
            <person name="Takabayashi S."/>
            <person name="Kume K."/>
            <person name="Takagi M."/>
            <person name="Nakayama T."/>
            <person name="Kamikawa R."/>
            <person name="Inagaki Y."/>
            <person name="Hashimoto T."/>
        </authorList>
    </citation>
    <scope>NUCLEOTIDE SEQUENCE [LARGE SCALE GENOMIC DNA]</scope>
    <source>
        <strain evidence="3">NY0173</strain>
    </source>
</reference>
<keyword evidence="4" id="KW-1185">Reference proteome</keyword>
<dbReference type="AlphaFoldDB" id="A0A9K3CPC1"/>
<dbReference type="EMBL" id="BDIP01000261">
    <property type="protein sequence ID" value="GIQ80881.1"/>
    <property type="molecule type" value="Genomic_DNA"/>
</dbReference>
<protein>
    <submittedName>
        <fullName evidence="3">Uncharacterized protein</fullName>
    </submittedName>
</protein>
<dbReference type="Proteomes" id="UP000265618">
    <property type="component" value="Unassembled WGS sequence"/>
</dbReference>
<gene>
    <name evidence="3" type="ORF">KIPB_001754</name>
</gene>
<evidence type="ECO:0000256" key="2">
    <source>
        <dbReference type="SAM" id="MobiDB-lite"/>
    </source>
</evidence>
<organism evidence="3 4">
    <name type="scientific">Kipferlia bialata</name>
    <dbReference type="NCBI Taxonomy" id="797122"/>
    <lineage>
        <taxon>Eukaryota</taxon>
        <taxon>Metamonada</taxon>
        <taxon>Carpediemonas-like organisms</taxon>
        <taxon>Kipferlia</taxon>
    </lineage>
</organism>
<proteinExistence type="predicted"/>